<dbReference type="RefSeq" id="WP_193521987.1">
    <property type="nucleotide sequence ID" value="NZ_CBCSDF010000005.1"/>
</dbReference>
<evidence type="ECO:0000313" key="5">
    <source>
        <dbReference type="EMBL" id="WOX31405.1"/>
    </source>
</evidence>
<dbReference type="Gene3D" id="2.60.40.10">
    <property type="entry name" value="Immunoglobulins"/>
    <property type="match status" value="1"/>
</dbReference>
<keyword evidence="1" id="KW-0472">Membrane</keyword>
<accession>A0A8I2HAU2</accession>
<dbReference type="GO" id="GO:0005524">
    <property type="term" value="F:ATP binding"/>
    <property type="evidence" value="ECO:0007669"/>
    <property type="project" value="UniProtKB-KW"/>
</dbReference>
<dbReference type="PROSITE" id="PS50109">
    <property type="entry name" value="HIS_KIN"/>
    <property type="match status" value="1"/>
</dbReference>
<dbReference type="Proteomes" id="UP000646877">
    <property type="component" value="Unassembled WGS sequence"/>
</dbReference>
<evidence type="ECO:0000313" key="7">
    <source>
        <dbReference type="Proteomes" id="UP001304419"/>
    </source>
</evidence>
<dbReference type="EMBL" id="WEIA01000007">
    <property type="protein sequence ID" value="NLR22095.1"/>
    <property type="molecule type" value="Genomic_DNA"/>
</dbReference>
<dbReference type="Pfam" id="PF02518">
    <property type="entry name" value="HATPase_c"/>
    <property type="match status" value="1"/>
</dbReference>
<keyword evidence="7" id="KW-1185">Reference proteome</keyword>
<keyword evidence="1" id="KW-0812">Transmembrane</keyword>
<dbReference type="Gene3D" id="3.30.565.10">
    <property type="entry name" value="Histidine kinase-like ATPase, C-terminal domain"/>
    <property type="match status" value="1"/>
</dbReference>
<evidence type="ECO:0000313" key="4">
    <source>
        <dbReference type="EMBL" id="NLR22095.1"/>
    </source>
</evidence>
<organism evidence="4 6">
    <name type="scientific">Pseudoalteromonas maricaloris</name>
    <dbReference type="NCBI Taxonomy" id="184924"/>
    <lineage>
        <taxon>Bacteria</taxon>
        <taxon>Pseudomonadati</taxon>
        <taxon>Pseudomonadota</taxon>
        <taxon>Gammaproteobacteria</taxon>
        <taxon>Alteromonadales</taxon>
        <taxon>Pseudoalteromonadaceae</taxon>
        <taxon>Pseudoalteromonas</taxon>
    </lineage>
</organism>
<feature type="transmembrane region" description="Helical" evidence="1">
    <location>
        <begin position="663"/>
        <end position="685"/>
    </location>
</feature>
<proteinExistence type="predicted"/>
<protein>
    <submittedName>
        <fullName evidence="4">ATP-binding protein</fullName>
    </submittedName>
</protein>
<dbReference type="Gene3D" id="2.130.10.10">
    <property type="entry name" value="YVTN repeat-like/Quinoprotein amine dehydrogenase"/>
    <property type="match status" value="1"/>
</dbReference>
<keyword evidence="2" id="KW-0732">Signal</keyword>
<feature type="chain" id="PRO_5034077631" evidence="2">
    <location>
        <begin position="19"/>
        <end position="898"/>
    </location>
</feature>
<reference evidence="5 7" key="2">
    <citation type="submission" date="2023-10" db="EMBL/GenBank/DDBJ databases">
        <title>To unveil natural product biosynthetic capacity in Pseudoalteromonas.</title>
        <authorList>
            <person name="Wang J."/>
        </authorList>
    </citation>
    <scope>NUCLEOTIDE SEQUENCE [LARGE SCALE GENOMIC DNA]</scope>
    <source>
        <strain evidence="5 7">DSM 15914</strain>
    </source>
</reference>
<dbReference type="InterPro" id="IPR013783">
    <property type="entry name" value="Ig-like_fold"/>
</dbReference>
<feature type="domain" description="Histidine kinase" evidence="3">
    <location>
        <begin position="792"/>
        <end position="879"/>
    </location>
</feature>
<name>A0A8I2HAU2_9GAMM</name>
<keyword evidence="1" id="KW-1133">Transmembrane helix</keyword>
<dbReference type="EMBL" id="CP137579">
    <property type="protein sequence ID" value="WOX31405.1"/>
    <property type="molecule type" value="Genomic_DNA"/>
</dbReference>
<dbReference type="InterPro" id="IPR036890">
    <property type="entry name" value="HATPase_C_sf"/>
</dbReference>
<dbReference type="Proteomes" id="UP001304419">
    <property type="component" value="Chromosome 2"/>
</dbReference>
<dbReference type="InterPro" id="IPR003594">
    <property type="entry name" value="HATPase_dom"/>
</dbReference>
<evidence type="ECO:0000256" key="2">
    <source>
        <dbReference type="SAM" id="SignalP"/>
    </source>
</evidence>
<keyword evidence="4" id="KW-0547">Nucleotide-binding</keyword>
<keyword evidence="4" id="KW-0067">ATP-binding</keyword>
<sequence length="898" mass="100321">MRIFVFLFLTALSLQLQAFQFEHLNGVVHDSNDNFYLSSHNGVYRYDGRHFLPLSKAAGLPSGLVRDIKLQHKTLFSLYSNGDVWLTDLTSLESKKIASVEATKLALTNSSLFTLGKYDVKRIDLDSGVVSTIYSSSSRVLDIDAFANLAYLMTRDGVFIVQDGVIKTVEALSIDNGNLAATPHGVVYFVNNRMSYYSTLQQQLISNMEIHNADNIVFASPYFIYFTDNESVNEITLTDLNITRTGINTKKKNYSKLHVDGKNRVWGLSLNTFEPIEVGLKSSELSLGSKYNVLEGVAGELWVGTTKGIFQKADRNHFEPLTWLNNQISAQAFEVTAFQLFNRGLAIGTNVGTYFVDLASKKITKVHDDYVLNFSVIDNNLHIATNGYGVVEVDSHLELIVDKKLRQLLPSLEVLDINHSGNYIYASTKQGLLVVDTQEWTHRLFEDGVVVTDSFVTEEGLFAATYGKGVWFKPNSGVWQKLSSPNFVKEFVEFNDNLYLATNNGVHIIERGADHTKLVPETKAHSFTIGSLKVLGDKLYAASSDFIFELTTAPSVDLYAPKVTSVTLDGKTYLEFSELVSQHPAIEITISDYNFVDQHVNSFEANINDTGWQKLLAAGIQLSNLKPGGYDILFRVENKGRFSDVTALTFNVAAPWYSTPLAISMYAALVFILVIAISVYIYIWVQSFHKVFRNNQRQYQKEDLSDAVLKVAEAKKLCSGNDIMISGGLDKLDQALLKLEPLARGHAALGKEKLSVAIGMLQAHCSYMSDMELNFNISIGETQLKKQLEKDIYSVTYHCVDNALKHSKATQLSLSISKQQDQIHVIISDNGKGMALYSRLHFGLGIYTIKQIAKSYKAKLSIKSSKKGTAIRFVFPLLEIGRPSKEEIQKEVLERMKD</sequence>
<reference evidence="4" key="1">
    <citation type="submission" date="2019-10" db="EMBL/GenBank/DDBJ databases">
        <authorList>
            <person name="Paulsen S."/>
        </authorList>
    </citation>
    <scope>NUCLEOTIDE SEQUENCE</scope>
    <source>
        <strain evidence="4">LMG 19692</strain>
    </source>
</reference>
<dbReference type="InterPro" id="IPR015943">
    <property type="entry name" value="WD40/YVTN_repeat-like_dom_sf"/>
</dbReference>
<evidence type="ECO:0000256" key="1">
    <source>
        <dbReference type="SAM" id="Phobius"/>
    </source>
</evidence>
<dbReference type="InterPro" id="IPR005467">
    <property type="entry name" value="His_kinase_dom"/>
</dbReference>
<gene>
    <name evidence="4" type="ORF">F9Y85_12335</name>
    <name evidence="5" type="ORF">R5H13_20920</name>
</gene>
<feature type="signal peptide" evidence="2">
    <location>
        <begin position="1"/>
        <end position="18"/>
    </location>
</feature>
<dbReference type="AlphaFoldDB" id="A0A8I2HAU2"/>
<dbReference type="SUPFAM" id="SSF55874">
    <property type="entry name" value="ATPase domain of HSP90 chaperone/DNA topoisomerase II/histidine kinase"/>
    <property type="match status" value="1"/>
</dbReference>
<evidence type="ECO:0000313" key="6">
    <source>
        <dbReference type="Proteomes" id="UP000646877"/>
    </source>
</evidence>
<dbReference type="SMART" id="SM00387">
    <property type="entry name" value="HATPase_c"/>
    <property type="match status" value="1"/>
</dbReference>
<evidence type="ECO:0000259" key="3">
    <source>
        <dbReference type="PROSITE" id="PS50109"/>
    </source>
</evidence>